<organism evidence="2">
    <name type="scientific">Gallus gallus</name>
    <name type="common">Chicken</name>
    <dbReference type="NCBI Taxonomy" id="9031"/>
    <lineage>
        <taxon>Eukaryota</taxon>
        <taxon>Metazoa</taxon>
        <taxon>Chordata</taxon>
        <taxon>Craniata</taxon>
        <taxon>Vertebrata</taxon>
        <taxon>Euteleostomi</taxon>
        <taxon>Archelosauria</taxon>
        <taxon>Archosauria</taxon>
        <taxon>Dinosauria</taxon>
        <taxon>Saurischia</taxon>
        <taxon>Theropoda</taxon>
        <taxon>Coelurosauria</taxon>
        <taxon>Aves</taxon>
        <taxon>Neognathae</taxon>
        <taxon>Galloanserae</taxon>
        <taxon>Galliformes</taxon>
        <taxon>Phasianidae</taxon>
        <taxon>Phasianinae</taxon>
        <taxon>Gallus</taxon>
    </lineage>
</organism>
<protein>
    <submittedName>
        <fullName evidence="3">GLI family zinc finger 2</fullName>
    </submittedName>
    <submittedName>
        <fullName evidence="2">GLI-Kruppel family member</fullName>
    </submittedName>
</protein>
<dbReference type="OrthoDB" id="3214149at2759"/>
<evidence type="ECO:0000313" key="4">
    <source>
        <dbReference type="Proteomes" id="UP000000539"/>
    </source>
</evidence>
<evidence type="ECO:0000256" key="1">
    <source>
        <dbReference type="SAM" id="MobiDB-lite"/>
    </source>
</evidence>
<dbReference type="GeneTree" id="ENSGT00940000155925"/>
<dbReference type="EMBL" id="AM262747">
    <property type="protein sequence ID" value="CAK18608.1"/>
    <property type="molecule type" value="mRNA"/>
</dbReference>
<accession>A5AA30</accession>
<evidence type="ECO:0000313" key="3">
    <source>
        <dbReference type="Ensembl" id="ENSGALP00010027355.1"/>
    </source>
</evidence>
<feature type="region of interest" description="Disordered" evidence="1">
    <location>
        <begin position="1"/>
        <end position="33"/>
    </location>
</feature>
<reference evidence="3" key="3">
    <citation type="submission" date="2025-05" db="UniProtKB">
        <authorList>
            <consortium name="Ensembl"/>
        </authorList>
    </citation>
    <scope>IDENTIFICATION</scope>
    <source>
        <strain evidence="3">broiler</strain>
    </source>
</reference>
<name>A5AA30_CHICK</name>
<sequence>METSASTAAGKKEGKGVVLEGDGFTETGKKPTPLAAAGAAVAQGGLLH</sequence>
<reference evidence="2" key="1">
    <citation type="journal article" date="2006" name="BMC Mol. Biol.">
        <title>A potential role of alternative splicing in the regulation of the transcriptional activity of human GLI2 in gonadal tissues.</title>
        <authorList>
            <person name="Speek M."/>
            <person name="Njunkova O."/>
            <person name="Pata I."/>
            <person name="Valdre E."/>
            <person name="Kogerman P."/>
        </authorList>
    </citation>
    <scope>NUCLEOTIDE SEQUENCE</scope>
</reference>
<dbReference type="Proteomes" id="UP000000539">
    <property type="component" value="Chromosome 7"/>
</dbReference>
<reference evidence="3" key="2">
    <citation type="submission" date="2020-11" db="EMBL/GenBank/DDBJ databases">
        <title>Gallus gallus (Chicken) genome, bGalGal1, GRCg7b, maternal haplotype autosomes + Z &amp; W.</title>
        <authorList>
            <person name="Warren W."/>
            <person name="Formenti G."/>
            <person name="Fedrigo O."/>
            <person name="Haase B."/>
            <person name="Mountcastle J."/>
            <person name="Balacco J."/>
            <person name="Tracey A."/>
            <person name="Schneider V."/>
            <person name="Okimoto R."/>
            <person name="Cheng H."/>
            <person name="Hawken R."/>
            <person name="Howe K."/>
            <person name="Jarvis E.D."/>
        </authorList>
    </citation>
    <scope>NUCLEOTIDE SEQUENCE [LARGE SCALE GENOMIC DNA]</scope>
    <source>
        <strain evidence="3">Broiler</strain>
    </source>
</reference>
<gene>
    <name evidence="2 3" type="primary">GLI2</name>
</gene>
<keyword evidence="4" id="KW-1185">Reference proteome</keyword>
<dbReference type="Ensembl" id="ENSGALT00010045915.1">
    <property type="protein sequence ID" value="ENSGALP00010027355.1"/>
    <property type="gene ID" value="ENSGALG00010018968.1"/>
</dbReference>
<evidence type="ECO:0000313" key="2">
    <source>
        <dbReference type="EMBL" id="CAK18608.1"/>
    </source>
</evidence>
<dbReference type="AlphaFoldDB" id="A5AA30"/>
<proteinExistence type="evidence at transcript level"/>